<dbReference type="HOGENOM" id="CLU_3092823_0_0_1"/>
<organism evidence="1 2">
    <name type="scientific">Amanita muscaria (strain Koide BX008)</name>
    <dbReference type="NCBI Taxonomy" id="946122"/>
    <lineage>
        <taxon>Eukaryota</taxon>
        <taxon>Fungi</taxon>
        <taxon>Dikarya</taxon>
        <taxon>Basidiomycota</taxon>
        <taxon>Agaricomycotina</taxon>
        <taxon>Agaricomycetes</taxon>
        <taxon>Agaricomycetidae</taxon>
        <taxon>Agaricales</taxon>
        <taxon>Pluteineae</taxon>
        <taxon>Amanitaceae</taxon>
        <taxon>Amanita</taxon>
    </lineage>
</organism>
<protein>
    <submittedName>
        <fullName evidence="1">Uncharacterized protein</fullName>
    </submittedName>
</protein>
<name>A0A0C2RXR2_AMAMK</name>
<proteinExistence type="predicted"/>
<feature type="non-terminal residue" evidence="1">
    <location>
        <position position="1"/>
    </location>
</feature>
<evidence type="ECO:0000313" key="2">
    <source>
        <dbReference type="Proteomes" id="UP000054549"/>
    </source>
</evidence>
<accession>A0A0C2RXR2</accession>
<dbReference type="InParanoid" id="A0A0C2RXR2"/>
<keyword evidence="2" id="KW-1185">Reference proteome</keyword>
<gene>
    <name evidence="1" type="ORF">M378DRAFT_173857</name>
</gene>
<reference evidence="1 2" key="1">
    <citation type="submission" date="2014-04" db="EMBL/GenBank/DDBJ databases">
        <title>Evolutionary Origins and Diversification of the Mycorrhizal Mutualists.</title>
        <authorList>
            <consortium name="DOE Joint Genome Institute"/>
            <consortium name="Mycorrhizal Genomics Consortium"/>
            <person name="Kohler A."/>
            <person name="Kuo A."/>
            <person name="Nagy L.G."/>
            <person name="Floudas D."/>
            <person name="Copeland A."/>
            <person name="Barry K.W."/>
            <person name="Cichocki N."/>
            <person name="Veneault-Fourrey C."/>
            <person name="LaButti K."/>
            <person name="Lindquist E.A."/>
            <person name="Lipzen A."/>
            <person name="Lundell T."/>
            <person name="Morin E."/>
            <person name="Murat C."/>
            <person name="Riley R."/>
            <person name="Ohm R."/>
            <person name="Sun H."/>
            <person name="Tunlid A."/>
            <person name="Henrissat B."/>
            <person name="Grigoriev I.V."/>
            <person name="Hibbett D.S."/>
            <person name="Martin F."/>
        </authorList>
    </citation>
    <scope>NUCLEOTIDE SEQUENCE [LARGE SCALE GENOMIC DNA]</scope>
    <source>
        <strain evidence="1 2">Koide BX008</strain>
    </source>
</reference>
<sequence>TTSHRRYSWQKIYLPNLQPTGQSPLWCYIIAMSVPKLWTRVQIHLPHAPTLP</sequence>
<dbReference type="EMBL" id="KN818569">
    <property type="protein sequence ID" value="KIL55095.1"/>
    <property type="molecule type" value="Genomic_DNA"/>
</dbReference>
<dbReference type="Proteomes" id="UP000054549">
    <property type="component" value="Unassembled WGS sequence"/>
</dbReference>
<dbReference type="AlphaFoldDB" id="A0A0C2RXR2"/>
<evidence type="ECO:0000313" key="1">
    <source>
        <dbReference type="EMBL" id="KIL55095.1"/>
    </source>
</evidence>